<sequence length="399" mass="43712">MSEINKKLNALSQKHSNRSSTSLPLQAAVVKPVPQNNGPRWMIAGLCIAVMTGGMGWWLGSQSQLSNPKEEVVSVEPVTVKPAPELPPATVAMVAEPDIESDAELKAVPETVSETLQQPVVVSTAKKIDIQPTSTKSVVAKPVSRQITSVTSEMKPPVPDVKKTAAVVHEAKSNTEQTAKQENLNVQSAGYEEDKLTEGLMIETVELDAGQLANVEYKKAQKALKSGDSRKAIGYLRQTLKYQPEWVKARQKLSALYYGRGENRKAVATLQDGLVLDGDQPDLRLTMARLLVNESQQQAALNVLSRLPEKKHSGYLAMRGALAQQLNNNELAMSSYQLLVKEEPYDGRWWLGLGIALDRSEAAGKALDAYKQALLRGRISQQSQKFIQQRLALLEAREG</sequence>
<keyword evidence="3" id="KW-1185">Reference proteome</keyword>
<organism evidence="2 3">
    <name type="scientific">Photobacterium chitinilyticum</name>
    <dbReference type="NCBI Taxonomy" id="2485123"/>
    <lineage>
        <taxon>Bacteria</taxon>
        <taxon>Pseudomonadati</taxon>
        <taxon>Pseudomonadota</taxon>
        <taxon>Gammaproteobacteria</taxon>
        <taxon>Vibrionales</taxon>
        <taxon>Vibrionaceae</taxon>
        <taxon>Photobacterium</taxon>
    </lineage>
</organism>
<dbReference type="EMBL" id="RJLM01000010">
    <property type="protein sequence ID" value="RWX53841.1"/>
    <property type="molecule type" value="Genomic_DNA"/>
</dbReference>
<reference evidence="2 3" key="1">
    <citation type="submission" date="2018-11" db="EMBL/GenBank/DDBJ databases">
        <title>Photobacterium sp. BEI247 sp. nov., a marine bacterium isolated from Yongle Blue Hole in the South China Sea.</title>
        <authorList>
            <person name="Wang X."/>
        </authorList>
    </citation>
    <scope>NUCLEOTIDE SEQUENCE [LARGE SCALE GENOMIC DNA]</scope>
    <source>
        <strain evidence="3">BEI247</strain>
    </source>
</reference>
<protein>
    <recommendedName>
        <fullName evidence="4">Tetratricopeptide repeat protein</fullName>
    </recommendedName>
</protein>
<comment type="caution">
    <text evidence="2">The sequence shown here is derived from an EMBL/GenBank/DDBJ whole genome shotgun (WGS) entry which is preliminary data.</text>
</comment>
<feature type="region of interest" description="Disordered" evidence="1">
    <location>
        <begin position="1"/>
        <end position="23"/>
    </location>
</feature>
<evidence type="ECO:0000313" key="3">
    <source>
        <dbReference type="Proteomes" id="UP000287563"/>
    </source>
</evidence>
<feature type="compositionally biased region" description="Polar residues" evidence="1">
    <location>
        <begin position="10"/>
        <end position="23"/>
    </location>
</feature>
<dbReference type="AlphaFoldDB" id="A0A3S3SWR5"/>
<dbReference type="Gene3D" id="1.25.40.10">
    <property type="entry name" value="Tetratricopeptide repeat domain"/>
    <property type="match status" value="2"/>
</dbReference>
<proteinExistence type="predicted"/>
<dbReference type="SUPFAM" id="SSF48452">
    <property type="entry name" value="TPR-like"/>
    <property type="match status" value="1"/>
</dbReference>
<accession>A0A3S3SWR5</accession>
<dbReference type="OrthoDB" id="5406098at2"/>
<evidence type="ECO:0000313" key="2">
    <source>
        <dbReference type="EMBL" id="RWX53841.1"/>
    </source>
</evidence>
<name>A0A3S3SWR5_9GAMM</name>
<dbReference type="InterPro" id="IPR019734">
    <property type="entry name" value="TPR_rpt"/>
</dbReference>
<dbReference type="InterPro" id="IPR011990">
    <property type="entry name" value="TPR-like_helical_dom_sf"/>
</dbReference>
<evidence type="ECO:0000256" key="1">
    <source>
        <dbReference type="SAM" id="MobiDB-lite"/>
    </source>
</evidence>
<gene>
    <name evidence="2" type="ORF">EDI28_19290</name>
</gene>
<dbReference type="RefSeq" id="WP_128785495.1">
    <property type="nucleotide sequence ID" value="NZ_JAKJSG010000040.1"/>
</dbReference>
<evidence type="ECO:0008006" key="4">
    <source>
        <dbReference type="Google" id="ProtNLM"/>
    </source>
</evidence>
<dbReference type="Proteomes" id="UP000287563">
    <property type="component" value="Unassembled WGS sequence"/>
</dbReference>
<dbReference type="SMART" id="SM00028">
    <property type="entry name" value="TPR"/>
    <property type="match status" value="4"/>
</dbReference>